<name>A0A9W9Z798_9CNID</name>
<dbReference type="Proteomes" id="UP001163046">
    <property type="component" value="Unassembled WGS sequence"/>
</dbReference>
<dbReference type="AlphaFoldDB" id="A0A9W9Z798"/>
<feature type="region of interest" description="Disordered" evidence="1">
    <location>
        <begin position="1"/>
        <end position="68"/>
    </location>
</feature>
<gene>
    <name evidence="2" type="ORF">OS493_035452</name>
</gene>
<dbReference type="EMBL" id="MU826403">
    <property type="protein sequence ID" value="KAJ7376312.1"/>
    <property type="molecule type" value="Genomic_DNA"/>
</dbReference>
<comment type="caution">
    <text evidence="2">The sequence shown here is derived from an EMBL/GenBank/DDBJ whole genome shotgun (WGS) entry which is preliminary data.</text>
</comment>
<evidence type="ECO:0000313" key="3">
    <source>
        <dbReference type="Proteomes" id="UP001163046"/>
    </source>
</evidence>
<feature type="compositionally biased region" description="Polar residues" evidence="1">
    <location>
        <begin position="168"/>
        <end position="180"/>
    </location>
</feature>
<evidence type="ECO:0000313" key="2">
    <source>
        <dbReference type="EMBL" id="KAJ7376312.1"/>
    </source>
</evidence>
<feature type="compositionally biased region" description="Low complexity" evidence="1">
    <location>
        <begin position="27"/>
        <end position="41"/>
    </location>
</feature>
<feature type="compositionally biased region" description="Polar residues" evidence="1">
    <location>
        <begin position="204"/>
        <end position="220"/>
    </location>
</feature>
<protein>
    <submittedName>
        <fullName evidence="2">Uncharacterized protein</fullName>
    </submittedName>
</protein>
<feature type="region of interest" description="Disordered" evidence="1">
    <location>
        <begin position="142"/>
        <end position="296"/>
    </location>
</feature>
<reference evidence="2" key="1">
    <citation type="submission" date="2023-01" db="EMBL/GenBank/DDBJ databases">
        <title>Genome assembly of the deep-sea coral Lophelia pertusa.</title>
        <authorList>
            <person name="Herrera S."/>
            <person name="Cordes E."/>
        </authorList>
    </citation>
    <scope>NUCLEOTIDE SEQUENCE</scope>
    <source>
        <strain evidence="2">USNM1676648</strain>
        <tissue evidence="2">Polyp</tissue>
    </source>
</reference>
<accession>A0A9W9Z798</accession>
<proteinExistence type="predicted"/>
<sequence>MDDFASSLGGSMKAPTLPNNAFDKSNRSLNSLNSASSSSLRPGAQTRASRRQSAMYIRGNTPPERRTTNSAAYFILGDGLGRKWNKIPKLSTTGRDWPNCSVGTPRAYRTYRPRTRWKLKRDPTSPGKITRSKREECRWMLPRPNLTTPGSENRRKAPPICSRPRNIGGSSLPKSKSAPNITPAKQPRSQRIAAKMQSAFGSLRSRSNENISTDTAQDDGNSSRRESVAYNIEISPPKARSGIARRRTIARSTGTSRLLSKKSKDSLKKSKTQHLGTSAIQERQPLRSRDFKRNVK</sequence>
<keyword evidence="3" id="KW-1185">Reference proteome</keyword>
<feature type="compositionally biased region" description="Basic and acidic residues" evidence="1">
    <location>
        <begin position="284"/>
        <end position="296"/>
    </location>
</feature>
<organism evidence="2 3">
    <name type="scientific">Desmophyllum pertusum</name>
    <dbReference type="NCBI Taxonomy" id="174260"/>
    <lineage>
        <taxon>Eukaryota</taxon>
        <taxon>Metazoa</taxon>
        <taxon>Cnidaria</taxon>
        <taxon>Anthozoa</taxon>
        <taxon>Hexacorallia</taxon>
        <taxon>Scleractinia</taxon>
        <taxon>Caryophylliina</taxon>
        <taxon>Caryophylliidae</taxon>
        <taxon>Desmophyllum</taxon>
    </lineage>
</organism>
<evidence type="ECO:0000256" key="1">
    <source>
        <dbReference type="SAM" id="MobiDB-lite"/>
    </source>
</evidence>